<keyword evidence="3" id="KW-1003">Cell membrane</keyword>
<feature type="domain" description="ABC transmembrane type-1" evidence="9">
    <location>
        <begin position="73"/>
        <end position="261"/>
    </location>
</feature>
<comment type="caution">
    <text evidence="10">The sequence shown here is derived from an EMBL/GenBank/DDBJ whole genome shotgun (WGS) entry which is preliminary data.</text>
</comment>
<proteinExistence type="inferred from homology"/>
<dbReference type="OrthoDB" id="9782004at2"/>
<dbReference type="AlphaFoldDB" id="A0A2V3UHK7"/>
<keyword evidence="7 8" id="KW-0472">Membrane</keyword>
<sequence length="281" mass="30650">MAARIARAGRLPAWRHLALGIFTVAAVVFILAPLVIVILTSFSAQSYAIFPPEGYSLRWYANLAAQTTFYVAALRSLILALVATAASLVIGTMTAYALVRYRPRGHSALKAIFLSPVVLPKMVLGVAVFMLVIKIGFYGSSWNLVLTHTLICVPFVIAIVAASLANFDWSLQEAALDLGSKPLPTFLKVILPQISVSVFISGLLAFVTSFDQVETTMFLMRPGESTLPIEMFLYLQRWQDPTIAALSSVLIVFAIFLLVMTSLVLGRRKITTLQTSAEPQP</sequence>
<keyword evidence="11" id="KW-1185">Reference proteome</keyword>
<evidence type="ECO:0000313" key="11">
    <source>
        <dbReference type="Proteomes" id="UP000248021"/>
    </source>
</evidence>
<dbReference type="Pfam" id="PF00528">
    <property type="entry name" value="BPD_transp_1"/>
    <property type="match status" value="1"/>
</dbReference>
<evidence type="ECO:0000256" key="6">
    <source>
        <dbReference type="ARBA" id="ARBA00022989"/>
    </source>
</evidence>
<evidence type="ECO:0000256" key="5">
    <source>
        <dbReference type="ARBA" id="ARBA00022692"/>
    </source>
</evidence>
<keyword evidence="4" id="KW-0997">Cell inner membrane</keyword>
<evidence type="ECO:0000256" key="7">
    <source>
        <dbReference type="ARBA" id="ARBA00023136"/>
    </source>
</evidence>
<feature type="transmembrane region" description="Helical" evidence="8">
    <location>
        <begin position="69"/>
        <end position="99"/>
    </location>
</feature>
<evidence type="ECO:0000256" key="1">
    <source>
        <dbReference type="ARBA" id="ARBA00004429"/>
    </source>
</evidence>
<feature type="transmembrane region" description="Helical" evidence="8">
    <location>
        <begin position="111"/>
        <end position="133"/>
    </location>
</feature>
<protein>
    <submittedName>
        <fullName evidence="10">Putative spermidine/putrescine transport system permease protein</fullName>
    </submittedName>
</protein>
<comment type="similarity">
    <text evidence="8">Belongs to the binding-protein-dependent transport system permease family.</text>
</comment>
<feature type="transmembrane region" description="Helical" evidence="8">
    <location>
        <begin position="243"/>
        <end position="265"/>
    </location>
</feature>
<feature type="transmembrane region" description="Helical" evidence="8">
    <location>
        <begin position="145"/>
        <end position="165"/>
    </location>
</feature>
<name>A0A2V3UHK7_9HYPH</name>
<dbReference type="GO" id="GO:0055085">
    <property type="term" value="P:transmembrane transport"/>
    <property type="evidence" value="ECO:0007669"/>
    <property type="project" value="InterPro"/>
</dbReference>
<evidence type="ECO:0000313" key="10">
    <source>
        <dbReference type="EMBL" id="PXW64852.1"/>
    </source>
</evidence>
<dbReference type="PANTHER" id="PTHR43357:SF4">
    <property type="entry name" value="INNER MEMBRANE ABC TRANSPORTER PERMEASE PROTEIN YDCV"/>
    <property type="match status" value="1"/>
</dbReference>
<evidence type="ECO:0000259" key="9">
    <source>
        <dbReference type="PROSITE" id="PS50928"/>
    </source>
</evidence>
<dbReference type="PANTHER" id="PTHR43357">
    <property type="entry name" value="INNER MEMBRANE ABC TRANSPORTER PERMEASE PROTEIN YDCV"/>
    <property type="match status" value="1"/>
</dbReference>
<dbReference type="CDD" id="cd06261">
    <property type="entry name" value="TM_PBP2"/>
    <property type="match status" value="1"/>
</dbReference>
<dbReference type="RefSeq" id="WP_110372880.1">
    <property type="nucleotide sequence ID" value="NZ_JAHBRY010000001.1"/>
</dbReference>
<keyword evidence="6 8" id="KW-1133">Transmembrane helix</keyword>
<feature type="transmembrane region" description="Helical" evidence="8">
    <location>
        <begin position="186"/>
        <end position="210"/>
    </location>
</feature>
<dbReference type="Proteomes" id="UP000248021">
    <property type="component" value="Unassembled WGS sequence"/>
</dbReference>
<organism evidence="10 11">
    <name type="scientific">Chelatococcus asaccharovorans</name>
    <dbReference type="NCBI Taxonomy" id="28210"/>
    <lineage>
        <taxon>Bacteria</taxon>
        <taxon>Pseudomonadati</taxon>
        <taxon>Pseudomonadota</taxon>
        <taxon>Alphaproteobacteria</taxon>
        <taxon>Hyphomicrobiales</taxon>
        <taxon>Chelatococcaceae</taxon>
        <taxon>Chelatococcus</taxon>
    </lineage>
</organism>
<gene>
    <name evidence="10" type="ORF">C7450_101611</name>
</gene>
<keyword evidence="2 8" id="KW-0813">Transport</keyword>
<dbReference type="Gene3D" id="1.10.3720.10">
    <property type="entry name" value="MetI-like"/>
    <property type="match status" value="1"/>
</dbReference>
<dbReference type="SUPFAM" id="SSF161098">
    <property type="entry name" value="MetI-like"/>
    <property type="match status" value="1"/>
</dbReference>
<reference evidence="10 11" key="1">
    <citation type="submission" date="2018-05" db="EMBL/GenBank/DDBJ databases">
        <title>Genomic Encyclopedia of Type Strains, Phase IV (KMG-IV): sequencing the most valuable type-strain genomes for metagenomic binning, comparative biology and taxonomic classification.</title>
        <authorList>
            <person name="Goeker M."/>
        </authorList>
    </citation>
    <scope>NUCLEOTIDE SEQUENCE [LARGE SCALE GENOMIC DNA]</scope>
    <source>
        <strain evidence="10 11">DSM 6462</strain>
    </source>
</reference>
<dbReference type="InterPro" id="IPR000515">
    <property type="entry name" value="MetI-like"/>
</dbReference>
<accession>A0A2V3UHK7</accession>
<dbReference type="InterPro" id="IPR035906">
    <property type="entry name" value="MetI-like_sf"/>
</dbReference>
<comment type="subcellular location">
    <subcellularLocation>
        <location evidence="1">Cell inner membrane</location>
        <topology evidence="1">Multi-pass membrane protein</topology>
    </subcellularLocation>
    <subcellularLocation>
        <location evidence="8">Cell membrane</location>
        <topology evidence="8">Multi-pass membrane protein</topology>
    </subcellularLocation>
</comment>
<feature type="transmembrane region" description="Helical" evidence="8">
    <location>
        <begin position="21"/>
        <end position="49"/>
    </location>
</feature>
<evidence type="ECO:0000256" key="4">
    <source>
        <dbReference type="ARBA" id="ARBA00022519"/>
    </source>
</evidence>
<keyword evidence="5 8" id="KW-0812">Transmembrane</keyword>
<evidence type="ECO:0000256" key="2">
    <source>
        <dbReference type="ARBA" id="ARBA00022448"/>
    </source>
</evidence>
<evidence type="ECO:0000256" key="8">
    <source>
        <dbReference type="RuleBase" id="RU363032"/>
    </source>
</evidence>
<dbReference type="PROSITE" id="PS50928">
    <property type="entry name" value="ABC_TM1"/>
    <property type="match status" value="1"/>
</dbReference>
<evidence type="ECO:0000256" key="3">
    <source>
        <dbReference type="ARBA" id="ARBA00022475"/>
    </source>
</evidence>
<dbReference type="GO" id="GO:0005886">
    <property type="term" value="C:plasma membrane"/>
    <property type="evidence" value="ECO:0007669"/>
    <property type="project" value="UniProtKB-SubCell"/>
</dbReference>
<dbReference type="EMBL" id="QJJK01000001">
    <property type="protein sequence ID" value="PXW64852.1"/>
    <property type="molecule type" value="Genomic_DNA"/>
</dbReference>